<keyword evidence="2" id="KW-0732">Signal</keyword>
<keyword evidence="4" id="KW-1185">Reference proteome</keyword>
<feature type="signal peptide" evidence="2">
    <location>
        <begin position="1"/>
        <end position="23"/>
    </location>
</feature>
<accession>A0ABU0NJL5</accession>
<feature type="region of interest" description="Disordered" evidence="1">
    <location>
        <begin position="29"/>
        <end position="72"/>
    </location>
</feature>
<dbReference type="PROSITE" id="PS51257">
    <property type="entry name" value="PROKAR_LIPOPROTEIN"/>
    <property type="match status" value="1"/>
</dbReference>
<evidence type="ECO:0000256" key="2">
    <source>
        <dbReference type="SAM" id="SignalP"/>
    </source>
</evidence>
<dbReference type="EMBL" id="JAUSWV010000002">
    <property type="protein sequence ID" value="MDQ0579271.1"/>
    <property type="molecule type" value="Genomic_DNA"/>
</dbReference>
<sequence length="208" mass="21760">MRTHGERLRALAGAVLLLGGAVACGGQGGRGASATGTATAPATAEGTTTGRGTGAQASPAAPAPRFDAEIGLPDGRRVGMAYVEGRGLVERHRDADTGVWSAPRLVYATATDRCQSLTLKVFDATVAVIADWGDYCYDGEPPMESLAAVGTADLTRWDTKLTASFDGWSKVAPVGSSGDLLFTRVSTEWLTRLRWSTDGFAEVEEIPR</sequence>
<evidence type="ECO:0008006" key="5">
    <source>
        <dbReference type="Google" id="ProtNLM"/>
    </source>
</evidence>
<reference evidence="3 4" key="1">
    <citation type="submission" date="2023-07" db="EMBL/GenBank/DDBJ databases">
        <title>Comparative genomics of wheat-associated soil bacteria to identify genetic determinants of phenazine resistance.</title>
        <authorList>
            <person name="Mouncey N."/>
        </authorList>
    </citation>
    <scope>NUCLEOTIDE SEQUENCE [LARGE SCALE GENOMIC DNA]</scope>
    <source>
        <strain evidence="3 4">B2I6</strain>
    </source>
</reference>
<comment type="caution">
    <text evidence="3">The sequence shown here is derived from an EMBL/GenBank/DDBJ whole genome shotgun (WGS) entry which is preliminary data.</text>
</comment>
<gene>
    <name evidence="3" type="ORF">QF030_001449</name>
</gene>
<evidence type="ECO:0000313" key="3">
    <source>
        <dbReference type="EMBL" id="MDQ0579271.1"/>
    </source>
</evidence>
<evidence type="ECO:0000256" key="1">
    <source>
        <dbReference type="SAM" id="MobiDB-lite"/>
    </source>
</evidence>
<dbReference type="RefSeq" id="WP_307161788.1">
    <property type="nucleotide sequence ID" value="NZ_JAUSWV010000002.1"/>
</dbReference>
<name>A0ABU0NJL5_STRRH</name>
<feature type="chain" id="PRO_5046431682" description="Lipoprotein" evidence="2">
    <location>
        <begin position="24"/>
        <end position="208"/>
    </location>
</feature>
<dbReference type="Proteomes" id="UP001230654">
    <property type="component" value="Unassembled WGS sequence"/>
</dbReference>
<organism evidence="3 4">
    <name type="scientific">Streptomyces rishiriensis</name>
    <dbReference type="NCBI Taxonomy" id="68264"/>
    <lineage>
        <taxon>Bacteria</taxon>
        <taxon>Bacillati</taxon>
        <taxon>Actinomycetota</taxon>
        <taxon>Actinomycetes</taxon>
        <taxon>Kitasatosporales</taxon>
        <taxon>Streptomycetaceae</taxon>
        <taxon>Streptomyces</taxon>
    </lineage>
</organism>
<protein>
    <recommendedName>
        <fullName evidence="5">Lipoprotein</fullName>
    </recommendedName>
</protein>
<proteinExistence type="predicted"/>
<evidence type="ECO:0000313" key="4">
    <source>
        <dbReference type="Proteomes" id="UP001230654"/>
    </source>
</evidence>
<feature type="compositionally biased region" description="Low complexity" evidence="1">
    <location>
        <begin position="32"/>
        <end position="57"/>
    </location>
</feature>